<keyword evidence="11" id="KW-1185">Reference proteome</keyword>
<evidence type="ECO:0000256" key="3">
    <source>
        <dbReference type="ARBA" id="ARBA00016796"/>
    </source>
</evidence>
<dbReference type="InterPro" id="IPR001732">
    <property type="entry name" value="UDP-Glc/GDP-Man_DH_N"/>
</dbReference>
<dbReference type="PIRSF" id="PIRSF500136">
    <property type="entry name" value="UDP_ManNAc_DH"/>
    <property type="match status" value="1"/>
</dbReference>
<dbReference type="AlphaFoldDB" id="A0A6B9F348"/>
<feature type="domain" description="UDP-glucose/GDP-mannose dehydrogenase C-terminal" evidence="9">
    <location>
        <begin position="318"/>
        <end position="402"/>
    </location>
</feature>
<comment type="catalytic activity">
    <reaction evidence="7">
        <text>UDP-N-acetyl-alpha-D-mannosamine + 2 NAD(+) + H2O = UDP-N-acetyl-alpha-D-mannosaminouronate + 2 NADH + 3 H(+)</text>
        <dbReference type="Rhea" id="RHEA:25780"/>
        <dbReference type="ChEBI" id="CHEBI:15377"/>
        <dbReference type="ChEBI" id="CHEBI:15378"/>
        <dbReference type="ChEBI" id="CHEBI:57540"/>
        <dbReference type="ChEBI" id="CHEBI:57945"/>
        <dbReference type="ChEBI" id="CHEBI:68623"/>
        <dbReference type="ChEBI" id="CHEBI:70731"/>
        <dbReference type="EC" id="1.1.1.336"/>
    </reaction>
</comment>
<dbReference type="GO" id="GO:0016628">
    <property type="term" value="F:oxidoreductase activity, acting on the CH-CH group of donors, NAD or NADP as acceptor"/>
    <property type="evidence" value="ECO:0007669"/>
    <property type="project" value="InterPro"/>
</dbReference>
<dbReference type="InterPro" id="IPR014027">
    <property type="entry name" value="UDP-Glc/GDP-Man_DH_C"/>
</dbReference>
<evidence type="ECO:0000256" key="1">
    <source>
        <dbReference type="ARBA" id="ARBA00006601"/>
    </source>
</evidence>
<dbReference type="Gene3D" id="3.40.50.720">
    <property type="entry name" value="NAD(P)-binding Rossmann-like Domain"/>
    <property type="match status" value="2"/>
</dbReference>
<dbReference type="SUPFAM" id="SSF52413">
    <property type="entry name" value="UDP-glucose/GDP-mannose dehydrogenase C-terminal domain"/>
    <property type="match status" value="1"/>
</dbReference>
<keyword evidence="4" id="KW-0560">Oxidoreductase</keyword>
<organism evidence="10 11">
    <name type="scientific">Haloplanus rallus</name>
    <dbReference type="NCBI Taxonomy" id="1816183"/>
    <lineage>
        <taxon>Archaea</taxon>
        <taxon>Methanobacteriati</taxon>
        <taxon>Methanobacteriota</taxon>
        <taxon>Stenosarchaea group</taxon>
        <taxon>Halobacteria</taxon>
        <taxon>Halobacteriales</taxon>
        <taxon>Haloferacaceae</taxon>
        <taxon>Haloplanus</taxon>
    </lineage>
</organism>
<name>A0A6B9F348_9EURY</name>
<evidence type="ECO:0000313" key="10">
    <source>
        <dbReference type="EMBL" id="QGX94815.1"/>
    </source>
</evidence>
<evidence type="ECO:0000256" key="5">
    <source>
        <dbReference type="ARBA" id="ARBA00023027"/>
    </source>
</evidence>
<dbReference type="InterPro" id="IPR036291">
    <property type="entry name" value="NAD(P)-bd_dom_sf"/>
</dbReference>
<comment type="similarity">
    <text evidence="1 8">Belongs to the UDP-glucose/GDP-mannose dehydrogenase family.</text>
</comment>
<dbReference type="GO" id="GO:0051287">
    <property type="term" value="F:NAD binding"/>
    <property type="evidence" value="ECO:0007669"/>
    <property type="project" value="InterPro"/>
</dbReference>
<evidence type="ECO:0000256" key="7">
    <source>
        <dbReference type="ARBA" id="ARBA00049130"/>
    </source>
</evidence>
<evidence type="ECO:0000256" key="8">
    <source>
        <dbReference type="PIRNR" id="PIRNR000124"/>
    </source>
</evidence>
<dbReference type="PIRSF" id="PIRSF000124">
    <property type="entry name" value="UDPglc_GDPman_dh"/>
    <property type="match status" value="1"/>
</dbReference>
<evidence type="ECO:0000256" key="2">
    <source>
        <dbReference type="ARBA" id="ARBA00012935"/>
    </source>
</evidence>
<evidence type="ECO:0000256" key="6">
    <source>
        <dbReference type="ARBA" id="ARBA00030172"/>
    </source>
</evidence>
<dbReference type="InterPro" id="IPR008927">
    <property type="entry name" value="6-PGluconate_DH-like_C_sf"/>
</dbReference>
<dbReference type="Pfam" id="PF00984">
    <property type="entry name" value="UDPG_MGDP_dh"/>
    <property type="match status" value="1"/>
</dbReference>
<dbReference type="InterPro" id="IPR017476">
    <property type="entry name" value="UDP-Glc/GDP-Man"/>
</dbReference>
<proteinExistence type="inferred from homology"/>
<dbReference type="InterPro" id="IPR014026">
    <property type="entry name" value="UDP-Glc/GDP-Man_DH_dimer"/>
</dbReference>
<protein>
    <recommendedName>
        <fullName evidence="3">UDP-N-acetyl-D-mannosamine dehydrogenase</fullName>
        <ecNumber evidence="2">1.1.1.336</ecNumber>
    </recommendedName>
    <alternativeName>
        <fullName evidence="6">UDP-ManNAc 6-dehydrogenase</fullName>
    </alternativeName>
</protein>
<dbReference type="Pfam" id="PF03720">
    <property type="entry name" value="UDPG_MGDP_dh_C"/>
    <property type="match status" value="1"/>
</dbReference>
<dbReference type="OrthoDB" id="372050at2157"/>
<dbReference type="SMART" id="SM00984">
    <property type="entry name" value="UDPG_MGDP_dh_C"/>
    <property type="match status" value="1"/>
</dbReference>
<dbReference type="GO" id="GO:0000271">
    <property type="term" value="P:polysaccharide biosynthetic process"/>
    <property type="evidence" value="ECO:0007669"/>
    <property type="project" value="InterPro"/>
</dbReference>
<dbReference type="GeneID" id="43369553"/>
<gene>
    <name evidence="10" type="ORF">EI982_08410</name>
</gene>
<dbReference type="SUPFAM" id="SSF48179">
    <property type="entry name" value="6-phosphogluconate dehydrogenase C-terminal domain-like"/>
    <property type="match status" value="1"/>
</dbReference>
<dbReference type="KEGG" id="hra:EI982_08410"/>
<evidence type="ECO:0000256" key="4">
    <source>
        <dbReference type="ARBA" id="ARBA00023002"/>
    </source>
</evidence>
<accession>A0A6B9F348</accession>
<evidence type="ECO:0000259" key="9">
    <source>
        <dbReference type="SMART" id="SM00984"/>
    </source>
</evidence>
<dbReference type="RefSeq" id="WP_157689273.1">
    <property type="nucleotide sequence ID" value="NZ_CP034345.1"/>
</dbReference>
<dbReference type="Pfam" id="PF03721">
    <property type="entry name" value="UDPG_MGDP_dh_N"/>
    <property type="match status" value="1"/>
</dbReference>
<dbReference type="PANTHER" id="PTHR43491">
    <property type="entry name" value="UDP-N-ACETYL-D-MANNOSAMINE DEHYDROGENASE"/>
    <property type="match status" value="1"/>
</dbReference>
<sequence length="420" mass="46126">MSSDPTNIAPIDEVVVIGTGFVGLPLALVLAERGTQVYGVDIDENIVDAINNASLNFSSGEFQTRLQNETVQANLEASTEPTTGDAFVISVPTPLQEPSKSPDLSYVEAAIESILPYLDGGELINIESTIPPLTCEQHVVPMLEDAGFAPGEDIQLAHSPERILPGNVFEEIVTNDRVIGGINSKSAQRAAKIYEPFLEGEIYITNLVSAELCKLMENTFRDVNVALANEFALIGEDMGVDMDHVISLANKHPRVEILYPGIGVGGHCLPVDPWFLNEVDPEHTNLITTARRINDKMPSVTAKKIRRAIAGYDTPKIIVLGAAYKPNTYDQRNSPAQEVVDSLLLDGYDVQHYDRHVDGMTYESLQSLLEKIHPDVVVQLVPHDETTHEINELQDWLTTNDIELIRFGEAKTPTQPLSEL</sequence>
<reference evidence="10 11" key="1">
    <citation type="submission" date="2018-12" db="EMBL/GenBank/DDBJ databases">
        <title>Complete genome sequence of Haloplanus rallus MBLA0036.</title>
        <authorList>
            <person name="Nam Y.-d."/>
            <person name="Kang J."/>
            <person name="Chung W.-H."/>
            <person name="Park Y.S."/>
        </authorList>
    </citation>
    <scope>NUCLEOTIDE SEQUENCE [LARGE SCALE GENOMIC DNA]</scope>
    <source>
        <strain evidence="10 11">MBLA0036</strain>
    </source>
</reference>
<dbReference type="Proteomes" id="UP000428325">
    <property type="component" value="Chromosome"/>
</dbReference>
<dbReference type="SUPFAM" id="SSF51735">
    <property type="entry name" value="NAD(P)-binding Rossmann-fold domains"/>
    <property type="match status" value="1"/>
</dbReference>
<dbReference type="EC" id="1.1.1.336" evidence="2"/>
<dbReference type="EMBL" id="CP034345">
    <property type="protein sequence ID" value="QGX94815.1"/>
    <property type="molecule type" value="Genomic_DNA"/>
</dbReference>
<dbReference type="InterPro" id="IPR036220">
    <property type="entry name" value="UDP-Glc/GDP-Man_DH_C_sf"/>
</dbReference>
<keyword evidence="5" id="KW-0520">NAD</keyword>
<dbReference type="InterPro" id="IPR028359">
    <property type="entry name" value="UDP_ManNAc/GlcNAc_DH"/>
</dbReference>
<evidence type="ECO:0000313" key="11">
    <source>
        <dbReference type="Proteomes" id="UP000428325"/>
    </source>
</evidence>
<dbReference type="GO" id="GO:0089714">
    <property type="term" value="F:UDP-N-acetyl-D-mannosamine dehydrogenase activity"/>
    <property type="evidence" value="ECO:0007669"/>
    <property type="project" value="UniProtKB-EC"/>
</dbReference>
<dbReference type="PANTHER" id="PTHR43491:SF2">
    <property type="entry name" value="UDP-N-ACETYL-D-MANNOSAMINE DEHYDROGENASE"/>
    <property type="match status" value="1"/>
</dbReference>
<dbReference type="NCBIfam" id="TIGR03026">
    <property type="entry name" value="NDP-sugDHase"/>
    <property type="match status" value="1"/>
</dbReference>